<protein>
    <submittedName>
        <fullName evidence="2">Uncharacterized protein</fullName>
    </submittedName>
</protein>
<feature type="transmembrane region" description="Helical" evidence="1">
    <location>
        <begin position="117"/>
        <end position="140"/>
    </location>
</feature>
<evidence type="ECO:0000256" key="1">
    <source>
        <dbReference type="SAM" id="Phobius"/>
    </source>
</evidence>
<organism evidence="2 3">
    <name type="scientific">Streblomastix strix</name>
    <dbReference type="NCBI Taxonomy" id="222440"/>
    <lineage>
        <taxon>Eukaryota</taxon>
        <taxon>Metamonada</taxon>
        <taxon>Preaxostyla</taxon>
        <taxon>Oxymonadida</taxon>
        <taxon>Streblomastigidae</taxon>
        <taxon>Streblomastix</taxon>
    </lineage>
</organism>
<accession>A0A5J4UNF3</accession>
<reference evidence="2 3" key="1">
    <citation type="submission" date="2019-03" db="EMBL/GenBank/DDBJ databases">
        <title>Single cell metagenomics reveals metabolic interactions within the superorganism composed of flagellate Streblomastix strix and complex community of Bacteroidetes bacteria on its surface.</title>
        <authorList>
            <person name="Treitli S.C."/>
            <person name="Kolisko M."/>
            <person name="Husnik F."/>
            <person name="Keeling P."/>
            <person name="Hampl V."/>
        </authorList>
    </citation>
    <scope>NUCLEOTIDE SEQUENCE [LARGE SCALE GENOMIC DNA]</scope>
    <source>
        <strain evidence="2">ST1C</strain>
    </source>
</reference>
<dbReference type="AlphaFoldDB" id="A0A5J4UNF3"/>
<keyword evidence="1" id="KW-0812">Transmembrane</keyword>
<name>A0A5J4UNF3_9EUKA</name>
<sequence>AQESHTYTQKLSDKTNQHIVLILTCPSTSIQQSIRIAPFQHIGQPITFYANKTAFKGILKGVPVNQGLASSLKTENKVYVDQVCVLGLLCVTYTDKQALPLYVVNEPQTNDSYIPQAIVYLIAFSTGGVVLLGSIINYHIA</sequence>
<gene>
    <name evidence="2" type="ORF">EZS28_032881</name>
</gene>
<proteinExistence type="predicted"/>
<keyword evidence="1" id="KW-1133">Transmembrane helix</keyword>
<keyword evidence="1" id="KW-0472">Membrane</keyword>
<dbReference type="EMBL" id="SNRW01014329">
    <property type="protein sequence ID" value="KAA6371592.1"/>
    <property type="molecule type" value="Genomic_DNA"/>
</dbReference>
<feature type="non-terminal residue" evidence="2">
    <location>
        <position position="1"/>
    </location>
</feature>
<dbReference type="Proteomes" id="UP000324800">
    <property type="component" value="Unassembled WGS sequence"/>
</dbReference>
<evidence type="ECO:0000313" key="2">
    <source>
        <dbReference type="EMBL" id="KAA6371592.1"/>
    </source>
</evidence>
<comment type="caution">
    <text evidence="2">The sequence shown here is derived from an EMBL/GenBank/DDBJ whole genome shotgun (WGS) entry which is preliminary data.</text>
</comment>
<evidence type="ECO:0000313" key="3">
    <source>
        <dbReference type="Proteomes" id="UP000324800"/>
    </source>
</evidence>